<keyword evidence="3" id="KW-1185">Reference proteome</keyword>
<evidence type="ECO:0000313" key="2">
    <source>
        <dbReference type="EMBL" id="KAK4104289.1"/>
    </source>
</evidence>
<reference evidence="2" key="1">
    <citation type="journal article" date="2023" name="Mol. Phylogenet. Evol.">
        <title>Genome-scale phylogeny and comparative genomics of the fungal order Sordariales.</title>
        <authorList>
            <person name="Hensen N."/>
            <person name="Bonometti L."/>
            <person name="Westerberg I."/>
            <person name="Brannstrom I.O."/>
            <person name="Guillou S."/>
            <person name="Cros-Aarteil S."/>
            <person name="Calhoun S."/>
            <person name="Haridas S."/>
            <person name="Kuo A."/>
            <person name="Mondo S."/>
            <person name="Pangilinan J."/>
            <person name="Riley R."/>
            <person name="LaButti K."/>
            <person name="Andreopoulos B."/>
            <person name="Lipzen A."/>
            <person name="Chen C."/>
            <person name="Yan M."/>
            <person name="Daum C."/>
            <person name="Ng V."/>
            <person name="Clum A."/>
            <person name="Steindorff A."/>
            <person name="Ohm R.A."/>
            <person name="Martin F."/>
            <person name="Silar P."/>
            <person name="Natvig D.O."/>
            <person name="Lalanne C."/>
            <person name="Gautier V."/>
            <person name="Ament-Velasquez S.L."/>
            <person name="Kruys A."/>
            <person name="Hutchinson M.I."/>
            <person name="Powell A.J."/>
            <person name="Barry K."/>
            <person name="Miller A.N."/>
            <person name="Grigoriev I.V."/>
            <person name="Debuchy R."/>
            <person name="Gladieux P."/>
            <person name="Hiltunen Thoren M."/>
            <person name="Johannesson H."/>
        </authorList>
    </citation>
    <scope>NUCLEOTIDE SEQUENCE</scope>
    <source>
        <strain evidence="2">CBS 757.83</strain>
    </source>
</reference>
<evidence type="ECO:0000259" key="1">
    <source>
        <dbReference type="Pfam" id="PF06985"/>
    </source>
</evidence>
<dbReference type="PANTHER" id="PTHR24148:SF64">
    <property type="entry name" value="HETEROKARYON INCOMPATIBILITY DOMAIN-CONTAINING PROTEIN"/>
    <property type="match status" value="1"/>
</dbReference>
<dbReference type="InterPro" id="IPR052895">
    <property type="entry name" value="HetReg/Transcr_Mod"/>
</dbReference>
<dbReference type="Pfam" id="PF06985">
    <property type="entry name" value="HET"/>
    <property type="match status" value="1"/>
</dbReference>
<dbReference type="InterPro" id="IPR010730">
    <property type="entry name" value="HET"/>
</dbReference>
<feature type="domain" description="Heterokaryon incompatibility" evidence="1">
    <location>
        <begin position="26"/>
        <end position="145"/>
    </location>
</feature>
<reference evidence="2" key="2">
    <citation type="submission" date="2023-05" db="EMBL/GenBank/DDBJ databases">
        <authorList>
            <consortium name="Lawrence Berkeley National Laboratory"/>
            <person name="Steindorff A."/>
            <person name="Hensen N."/>
            <person name="Bonometti L."/>
            <person name="Westerberg I."/>
            <person name="Brannstrom I.O."/>
            <person name="Guillou S."/>
            <person name="Cros-Aarteil S."/>
            <person name="Calhoun S."/>
            <person name="Haridas S."/>
            <person name="Kuo A."/>
            <person name="Mondo S."/>
            <person name="Pangilinan J."/>
            <person name="Riley R."/>
            <person name="Labutti K."/>
            <person name="Andreopoulos B."/>
            <person name="Lipzen A."/>
            <person name="Chen C."/>
            <person name="Yanf M."/>
            <person name="Daum C."/>
            <person name="Ng V."/>
            <person name="Clum A."/>
            <person name="Ohm R."/>
            <person name="Martin F."/>
            <person name="Silar P."/>
            <person name="Natvig D."/>
            <person name="Lalanne C."/>
            <person name="Gautier V."/>
            <person name="Ament-Velasquez S.L."/>
            <person name="Kruys A."/>
            <person name="Hutchinson M.I."/>
            <person name="Powell A.J."/>
            <person name="Barry K."/>
            <person name="Miller A.N."/>
            <person name="Grigoriev I.V."/>
            <person name="Debuchy R."/>
            <person name="Gladieux P."/>
            <person name="Thoren M.H."/>
            <person name="Johannesson H."/>
        </authorList>
    </citation>
    <scope>NUCLEOTIDE SEQUENCE</scope>
    <source>
        <strain evidence="2">CBS 757.83</strain>
    </source>
</reference>
<accession>A0AAN6Q687</accession>
<name>A0AAN6Q687_9PEZI</name>
<comment type="caution">
    <text evidence="2">The sequence shown here is derived from an EMBL/GenBank/DDBJ whole genome shotgun (WGS) entry which is preliminary data.</text>
</comment>
<sequence length="553" mass="62813">MLWKAYPCHSKLFGSIGPLTKGRSVKNTLWVDAICIDQDSVEEKNHQIPLMGDIYRNAKETLMCLGEGTEETRDIPQRIFWLNARRVVENTDQGEEGSSPISKLIRTLKDLDETEYNALLQPILNGAIDQILSRPYFRRMWTIQEVALSNSLTMVIGNHTLDWSHFTSVVEFDKFMDQLSASPAASHMVAKTVVDVSGGYHGTPRWSDLKRRRGTSVISVLLTSARSHESSDKRDRLYVLHSILELYGAFPQPDYSRTWTEVYTDTAVAVILRDRGSLQFFREGPSRHQAFGLPSWVPNWSEDPGFDSDWVSRPSPVLKETDSVTSNGPRLHTLSILIGHVGETEADTSHLAKELLHRPVATSPAQIPGWVKSRNWSKILDRNLDAWLRHVPQYVFHELCLRVSEADNSHVRSLDDRIWRKLLTTDFEQVVNFSDVFHPRGAAWHIHKPMGCPHKDWEVLGWSLLVAHKILDDRGGLNLLLFWLNTGYLGFSIHNPKAGDLVALLPGVSCPGLLRPHRNEGEYLLVGFVWVFGVMNDEMENLEAFSKTRITIL</sequence>
<evidence type="ECO:0000313" key="3">
    <source>
        <dbReference type="Proteomes" id="UP001305647"/>
    </source>
</evidence>
<dbReference type="PANTHER" id="PTHR24148">
    <property type="entry name" value="ANKYRIN REPEAT DOMAIN-CONTAINING PROTEIN 39 HOMOLOG-RELATED"/>
    <property type="match status" value="1"/>
</dbReference>
<gene>
    <name evidence="2" type="ORF">N658DRAFT_249603</name>
</gene>
<organism evidence="2 3">
    <name type="scientific">Parathielavia hyrcaniae</name>
    <dbReference type="NCBI Taxonomy" id="113614"/>
    <lineage>
        <taxon>Eukaryota</taxon>
        <taxon>Fungi</taxon>
        <taxon>Dikarya</taxon>
        <taxon>Ascomycota</taxon>
        <taxon>Pezizomycotina</taxon>
        <taxon>Sordariomycetes</taxon>
        <taxon>Sordariomycetidae</taxon>
        <taxon>Sordariales</taxon>
        <taxon>Chaetomiaceae</taxon>
        <taxon>Parathielavia</taxon>
    </lineage>
</organism>
<protein>
    <recommendedName>
        <fullName evidence="1">Heterokaryon incompatibility domain-containing protein</fullName>
    </recommendedName>
</protein>
<dbReference type="AlphaFoldDB" id="A0AAN6Q687"/>
<dbReference type="Pfam" id="PF26639">
    <property type="entry name" value="Het-6_barrel"/>
    <property type="match status" value="1"/>
</dbReference>
<dbReference type="Proteomes" id="UP001305647">
    <property type="component" value="Unassembled WGS sequence"/>
</dbReference>
<proteinExistence type="predicted"/>
<dbReference type="EMBL" id="MU863627">
    <property type="protein sequence ID" value="KAK4104289.1"/>
    <property type="molecule type" value="Genomic_DNA"/>
</dbReference>